<keyword evidence="2" id="KW-1185">Reference proteome</keyword>
<accession>A0A9W5TEN1</accession>
<evidence type="ECO:0008006" key="3">
    <source>
        <dbReference type="Google" id="ProtNLM"/>
    </source>
</evidence>
<reference evidence="1" key="1">
    <citation type="submission" date="2019-12" db="EMBL/GenBank/DDBJ databases">
        <title>Genome sequence of Babesia ovis.</title>
        <authorList>
            <person name="Yamagishi J."/>
            <person name="Sevinc F."/>
            <person name="Xuan X."/>
        </authorList>
    </citation>
    <scope>NUCLEOTIDE SEQUENCE</scope>
    <source>
        <strain evidence="1">Selcuk</strain>
    </source>
</reference>
<organism evidence="1 2">
    <name type="scientific">Babesia ovis</name>
    <dbReference type="NCBI Taxonomy" id="5869"/>
    <lineage>
        <taxon>Eukaryota</taxon>
        <taxon>Sar</taxon>
        <taxon>Alveolata</taxon>
        <taxon>Apicomplexa</taxon>
        <taxon>Aconoidasida</taxon>
        <taxon>Piroplasmida</taxon>
        <taxon>Babesiidae</taxon>
        <taxon>Babesia</taxon>
    </lineage>
</organism>
<protein>
    <recommendedName>
        <fullName evidence="3">IMS import disulfide relay-system CHCH-CHCH-like Cx9C domain-containing protein</fullName>
    </recommendedName>
</protein>
<dbReference type="AlphaFoldDB" id="A0A9W5TEN1"/>
<sequence>MADNRACAPQLSEFYGCLGSSGRDLSQCSREMGALRQCSEGDKTQNYCVNEISRLLRCTKEPDSTGCAKEFIAFRECNRPLGAEILIQDDMYKINRDHLHKYNVTSDVLCPVTAPRREGNALRSALDRLRAACGFKNFDEKFTPKVKI</sequence>
<proteinExistence type="predicted"/>
<dbReference type="EMBL" id="BLIY01000017">
    <property type="protein sequence ID" value="GFE54879.1"/>
    <property type="molecule type" value="Genomic_DNA"/>
</dbReference>
<evidence type="ECO:0000313" key="2">
    <source>
        <dbReference type="Proteomes" id="UP001057455"/>
    </source>
</evidence>
<comment type="caution">
    <text evidence="1">The sequence shown here is derived from an EMBL/GenBank/DDBJ whole genome shotgun (WGS) entry which is preliminary data.</text>
</comment>
<dbReference type="OrthoDB" id="408698at2759"/>
<dbReference type="Proteomes" id="UP001057455">
    <property type="component" value="Unassembled WGS sequence"/>
</dbReference>
<name>A0A9W5TEN1_BABOV</name>
<evidence type="ECO:0000313" key="1">
    <source>
        <dbReference type="EMBL" id="GFE54879.1"/>
    </source>
</evidence>
<gene>
    <name evidence="1" type="ORF">BaOVIS_022830</name>
</gene>